<organism evidence="2">
    <name type="scientific">Amphimedon queenslandica</name>
    <name type="common">Sponge</name>
    <dbReference type="NCBI Taxonomy" id="400682"/>
    <lineage>
        <taxon>Eukaryota</taxon>
        <taxon>Metazoa</taxon>
        <taxon>Porifera</taxon>
        <taxon>Demospongiae</taxon>
        <taxon>Heteroscleromorpha</taxon>
        <taxon>Haplosclerida</taxon>
        <taxon>Niphatidae</taxon>
        <taxon>Amphimedon</taxon>
    </lineage>
</organism>
<accession>A0A1X7V313</accession>
<feature type="compositionally biased region" description="Basic and acidic residues" evidence="1">
    <location>
        <begin position="11"/>
        <end position="22"/>
    </location>
</feature>
<sequence>MAAESVDIIENFEKDPPEKEPDSVPDSAPEGKEKKKGENETDPKPKESGVRKRIKINLPGIYSTDKTSKKPPVFVTIVSSSLLCCCLCYRLGKKRADKMVVTFAHPRSRPEEEPPAFRRNSDMFSSATMTNRPVHTVTNIMWLELESSSGSSSDNGLHSNV</sequence>
<evidence type="ECO:0000313" key="2">
    <source>
        <dbReference type="EnsemblMetazoa" id="Aqu2.1.33947_001"/>
    </source>
</evidence>
<evidence type="ECO:0000256" key="1">
    <source>
        <dbReference type="SAM" id="MobiDB-lite"/>
    </source>
</evidence>
<name>A0A1X7V313_AMPQE</name>
<proteinExistence type="predicted"/>
<feature type="region of interest" description="Disordered" evidence="1">
    <location>
        <begin position="1"/>
        <end position="53"/>
    </location>
</feature>
<feature type="compositionally biased region" description="Basic and acidic residues" evidence="1">
    <location>
        <begin position="29"/>
        <end position="50"/>
    </location>
</feature>
<dbReference type="AlphaFoldDB" id="A0A1X7V313"/>
<reference evidence="2" key="1">
    <citation type="submission" date="2017-05" db="UniProtKB">
        <authorList>
            <consortium name="EnsemblMetazoa"/>
        </authorList>
    </citation>
    <scope>IDENTIFICATION</scope>
</reference>
<dbReference type="InParanoid" id="A0A1X7V313"/>
<protein>
    <submittedName>
        <fullName evidence="2">Uncharacterized protein</fullName>
    </submittedName>
</protein>
<dbReference type="EnsemblMetazoa" id="Aqu2.1.33947_001">
    <property type="protein sequence ID" value="Aqu2.1.33947_001"/>
    <property type="gene ID" value="Aqu2.1.33947"/>
</dbReference>